<organism evidence="3 4">
    <name type="scientific">Eragrostis curvula</name>
    <name type="common">weeping love grass</name>
    <dbReference type="NCBI Taxonomy" id="38414"/>
    <lineage>
        <taxon>Eukaryota</taxon>
        <taxon>Viridiplantae</taxon>
        <taxon>Streptophyta</taxon>
        <taxon>Embryophyta</taxon>
        <taxon>Tracheophyta</taxon>
        <taxon>Spermatophyta</taxon>
        <taxon>Magnoliopsida</taxon>
        <taxon>Liliopsida</taxon>
        <taxon>Poales</taxon>
        <taxon>Poaceae</taxon>
        <taxon>PACMAD clade</taxon>
        <taxon>Chloridoideae</taxon>
        <taxon>Eragrostideae</taxon>
        <taxon>Eragrostidinae</taxon>
        <taxon>Eragrostis</taxon>
    </lineage>
</organism>
<dbReference type="CDD" id="cd09917">
    <property type="entry name" value="F-box_SF"/>
    <property type="match status" value="1"/>
</dbReference>
<name>A0A5J9WRW2_9POAL</name>
<keyword evidence="4" id="KW-1185">Reference proteome</keyword>
<evidence type="ECO:0000313" key="4">
    <source>
        <dbReference type="Proteomes" id="UP000324897"/>
    </source>
</evidence>
<feature type="domain" description="DUF7595" evidence="2">
    <location>
        <begin position="103"/>
        <end position="345"/>
    </location>
</feature>
<evidence type="ECO:0000313" key="3">
    <source>
        <dbReference type="EMBL" id="TVU51482.1"/>
    </source>
</evidence>
<comment type="caution">
    <text evidence="3">The sequence shown here is derived from an EMBL/GenBank/DDBJ whole genome shotgun (WGS) entry which is preliminary data.</text>
</comment>
<feature type="domain" description="F-box" evidence="1">
    <location>
        <begin position="18"/>
        <end position="55"/>
    </location>
</feature>
<dbReference type="InterPro" id="IPR036047">
    <property type="entry name" value="F-box-like_dom_sf"/>
</dbReference>
<proteinExistence type="predicted"/>
<dbReference type="EMBL" id="RWGY01000002">
    <property type="protein sequence ID" value="TVU51482.1"/>
    <property type="molecule type" value="Genomic_DNA"/>
</dbReference>
<dbReference type="PANTHER" id="PTHR35828:SF23">
    <property type="entry name" value="F-BOX DOMAIN-CONTAINING PROTEIN"/>
    <property type="match status" value="1"/>
</dbReference>
<reference evidence="3 4" key="1">
    <citation type="journal article" date="2019" name="Sci. Rep.">
        <title>A high-quality genome of Eragrostis curvula grass provides insights into Poaceae evolution and supports new strategies to enhance forage quality.</title>
        <authorList>
            <person name="Carballo J."/>
            <person name="Santos B.A.C.M."/>
            <person name="Zappacosta D."/>
            <person name="Garbus I."/>
            <person name="Selva J.P."/>
            <person name="Gallo C.A."/>
            <person name="Diaz A."/>
            <person name="Albertini E."/>
            <person name="Caccamo M."/>
            <person name="Echenique V."/>
        </authorList>
    </citation>
    <scope>NUCLEOTIDE SEQUENCE [LARGE SCALE GENOMIC DNA]</scope>
    <source>
        <strain evidence="4">cv. Victoria</strain>
        <tissue evidence="3">Leaf</tissue>
    </source>
</reference>
<dbReference type="OrthoDB" id="695200at2759"/>
<dbReference type="InterPro" id="IPR056016">
    <property type="entry name" value="DUF7595"/>
</dbReference>
<sequence length="414" mass="45968">MTDPTIYRSRKRPRAAGHLPTELLLEIVGRTDPATVVRCAATSKELRRHIADPAFHGCLRLRRSKCFIPSLLRGYLLEDRDEGLHLDSTSADATKLPSVGKCTPITARGGLVLVRRYDPEHDLCVYSPATGRSQALPPEPNFNGICVLLVRDGVGGAVGRPFQVLTVNSFFISGPLCSLQIQTFLSEKGTWGPLTDVPTPLMHGVTGLRRQSKHLVISDTVHWLCYSDKKYYVLKLHVREEAKVTVTKLPPSFHRACSFPTARPAQILLATDTVDGSPIVLVSNNQRILSWGGSKLTRKWKEKPQVVIENEALLPFTNESGLMQASLGRVQLEWFGEKSGVVLIKTSLRVPEWDGLTRWRTVPFYFWLDLGNKEIIGWSNGSWNVGSKSGVSCNVGCPYEIDLSSWVPTLCKTL</sequence>
<dbReference type="Pfam" id="PF12937">
    <property type="entry name" value="F-box-like"/>
    <property type="match status" value="1"/>
</dbReference>
<protein>
    <submittedName>
        <fullName evidence="3">Uncharacterized protein</fullName>
    </submittedName>
</protein>
<accession>A0A5J9WRW2</accession>
<dbReference type="AlphaFoldDB" id="A0A5J9WRW2"/>
<gene>
    <name evidence="3" type="ORF">EJB05_02914</name>
</gene>
<dbReference type="InterPro" id="IPR001810">
    <property type="entry name" value="F-box_dom"/>
</dbReference>
<dbReference type="Gramene" id="TVU51482">
    <property type="protein sequence ID" value="TVU51482"/>
    <property type="gene ID" value="EJB05_02914"/>
</dbReference>
<evidence type="ECO:0000259" key="1">
    <source>
        <dbReference type="Pfam" id="PF12937"/>
    </source>
</evidence>
<dbReference type="Proteomes" id="UP000324897">
    <property type="component" value="Chromosome 6"/>
</dbReference>
<evidence type="ECO:0000259" key="2">
    <source>
        <dbReference type="Pfam" id="PF24523"/>
    </source>
</evidence>
<dbReference type="PANTHER" id="PTHR35828">
    <property type="entry name" value="OS08G0203800 PROTEIN-RELATED"/>
    <property type="match status" value="1"/>
</dbReference>
<dbReference type="Pfam" id="PF24523">
    <property type="entry name" value="DUF7595"/>
    <property type="match status" value="1"/>
</dbReference>
<dbReference type="SUPFAM" id="SSF81383">
    <property type="entry name" value="F-box domain"/>
    <property type="match status" value="1"/>
</dbReference>
<feature type="non-terminal residue" evidence="3">
    <location>
        <position position="1"/>
    </location>
</feature>